<dbReference type="AlphaFoldDB" id="A0A418W674"/>
<evidence type="ECO:0000313" key="3">
    <source>
        <dbReference type="Proteomes" id="UP000286100"/>
    </source>
</evidence>
<accession>A0A418W674</accession>
<evidence type="ECO:0000256" key="1">
    <source>
        <dbReference type="SAM" id="Phobius"/>
    </source>
</evidence>
<comment type="caution">
    <text evidence="2">The sequence shown here is derived from an EMBL/GenBank/DDBJ whole genome shotgun (WGS) entry which is preliminary data.</text>
</comment>
<name>A0A418W674_9SPHN</name>
<dbReference type="RefSeq" id="WP_119764376.1">
    <property type="nucleotide sequence ID" value="NZ_QYUM01000004.1"/>
</dbReference>
<organism evidence="2 3">
    <name type="scientific">Sphingomonas cavernae</name>
    <dbReference type="NCBI Taxonomy" id="2320861"/>
    <lineage>
        <taxon>Bacteria</taxon>
        <taxon>Pseudomonadati</taxon>
        <taxon>Pseudomonadota</taxon>
        <taxon>Alphaproteobacteria</taxon>
        <taxon>Sphingomonadales</taxon>
        <taxon>Sphingomonadaceae</taxon>
        <taxon>Sphingomonas</taxon>
    </lineage>
</organism>
<proteinExistence type="predicted"/>
<dbReference type="Proteomes" id="UP000286100">
    <property type="component" value="Unassembled WGS sequence"/>
</dbReference>
<protein>
    <submittedName>
        <fullName evidence="2">Uncharacterized protein</fullName>
    </submittedName>
</protein>
<keyword evidence="1" id="KW-1133">Transmembrane helix</keyword>
<feature type="transmembrane region" description="Helical" evidence="1">
    <location>
        <begin position="37"/>
        <end position="59"/>
    </location>
</feature>
<dbReference type="OrthoDB" id="7585827at2"/>
<gene>
    <name evidence="2" type="ORF">D3876_16540</name>
</gene>
<evidence type="ECO:0000313" key="2">
    <source>
        <dbReference type="EMBL" id="RJF85533.1"/>
    </source>
</evidence>
<reference evidence="2 3" key="1">
    <citation type="submission" date="2018-09" db="EMBL/GenBank/DDBJ databases">
        <authorList>
            <person name="Zhu H."/>
        </authorList>
    </citation>
    <scope>NUCLEOTIDE SEQUENCE [LARGE SCALE GENOMIC DNA]</scope>
    <source>
        <strain evidence="2 3">K2R01-6</strain>
    </source>
</reference>
<dbReference type="EMBL" id="QYUM01000004">
    <property type="protein sequence ID" value="RJF85533.1"/>
    <property type="molecule type" value="Genomic_DNA"/>
</dbReference>
<sequence>MQVQLWGFVGAFVALTAFANFADRKRQNRKDLDKVGFMPWTLITLFSVMAALVLTAVALKLHQ</sequence>
<keyword evidence="3" id="KW-1185">Reference proteome</keyword>
<keyword evidence="1" id="KW-0472">Membrane</keyword>
<keyword evidence="1" id="KW-0812">Transmembrane</keyword>